<dbReference type="SUPFAM" id="SSF56349">
    <property type="entry name" value="DNA breaking-rejoining enzymes"/>
    <property type="match status" value="1"/>
</dbReference>
<evidence type="ECO:0000313" key="5">
    <source>
        <dbReference type="EMBL" id="KKI50170.1"/>
    </source>
</evidence>
<protein>
    <submittedName>
        <fullName evidence="5">Integrase/recombinase (XerC/CodV family)</fullName>
    </submittedName>
</protein>
<keyword evidence="2" id="KW-0233">DNA recombination</keyword>
<dbReference type="OrthoDB" id="2085821at2"/>
<dbReference type="GO" id="GO:0015074">
    <property type="term" value="P:DNA integration"/>
    <property type="evidence" value="ECO:0007669"/>
    <property type="project" value="InterPro"/>
</dbReference>
<dbReference type="EMBL" id="LAYJ01000112">
    <property type="protein sequence ID" value="KKI50170.1"/>
    <property type="molecule type" value="Genomic_DNA"/>
</dbReference>
<dbReference type="Gene3D" id="1.10.443.10">
    <property type="entry name" value="Intergrase catalytic core"/>
    <property type="match status" value="1"/>
</dbReference>
<reference evidence="5 6" key="1">
    <citation type="submission" date="2015-04" db="EMBL/GenBank/DDBJ databases">
        <title>Draft genome sequence of bacteremic isolate Catabacter hongkongensis type strain HKU16T.</title>
        <authorList>
            <person name="Lau S.K."/>
            <person name="Teng J.L."/>
            <person name="Huang Y."/>
            <person name="Curreem S.O."/>
            <person name="Tsui S.K."/>
            <person name="Woo P.C."/>
        </authorList>
    </citation>
    <scope>NUCLEOTIDE SEQUENCE [LARGE SCALE GENOMIC DNA]</scope>
    <source>
        <strain evidence="5 6">HKU16</strain>
    </source>
</reference>
<dbReference type="RefSeq" id="WP_046444053.1">
    <property type="nucleotide sequence ID" value="NZ_CAUERS010000004.1"/>
</dbReference>
<dbReference type="GO" id="GO:0006310">
    <property type="term" value="P:DNA recombination"/>
    <property type="evidence" value="ECO:0007669"/>
    <property type="project" value="UniProtKB-KW"/>
</dbReference>
<dbReference type="AlphaFoldDB" id="A0A0M2NIT9"/>
<evidence type="ECO:0000259" key="4">
    <source>
        <dbReference type="PROSITE" id="PS51900"/>
    </source>
</evidence>
<dbReference type="PROSITE" id="PS51900">
    <property type="entry name" value="CB"/>
    <property type="match status" value="1"/>
</dbReference>
<gene>
    <name evidence="5" type="ORF">CHK_2233</name>
</gene>
<evidence type="ECO:0000256" key="2">
    <source>
        <dbReference type="ARBA" id="ARBA00023172"/>
    </source>
</evidence>
<evidence type="ECO:0000256" key="3">
    <source>
        <dbReference type="PROSITE-ProRule" id="PRU01248"/>
    </source>
</evidence>
<dbReference type="InterPro" id="IPR044068">
    <property type="entry name" value="CB"/>
</dbReference>
<dbReference type="STRING" id="270498.CHK_2233"/>
<evidence type="ECO:0000313" key="6">
    <source>
        <dbReference type="Proteomes" id="UP000034076"/>
    </source>
</evidence>
<dbReference type="InterPro" id="IPR010998">
    <property type="entry name" value="Integrase_recombinase_N"/>
</dbReference>
<keyword evidence="1 3" id="KW-0238">DNA-binding</keyword>
<feature type="domain" description="Core-binding (CB)" evidence="4">
    <location>
        <begin position="6"/>
        <end position="88"/>
    </location>
</feature>
<organism evidence="5 6">
    <name type="scientific">Christensenella hongkongensis</name>
    <dbReference type="NCBI Taxonomy" id="270498"/>
    <lineage>
        <taxon>Bacteria</taxon>
        <taxon>Bacillati</taxon>
        <taxon>Bacillota</taxon>
        <taxon>Clostridia</taxon>
        <taxon>Christensenellales</taxon>
        <taxon>Christensenellaceae</taxon>
        <taxon>Christensenella</taxon>
    </lineage>
</organism>
<name>A0A0M2NIT9_9FIRM</name>
<dbReference type="GO" id="GO:0003677">
    <property type="term" value="F:DNA binding"/>
    <property type="evidence" value="ECO:0007669"/>
    <property type="project" value="UniProtKB-UniRule"/>
</dbReference>
<accession>A0A0M2NIT9</accession>
<dbReference type="InterPro" id="IPR013762">
    <property type="entry name" value="Integrase-like_cat_sf"/>
</dbReference>
<dbReference type="Gene3D" id="1.10.150.130">
    <property type="match status" value="1"/>
</dbReference>
<evidence type="ECO:0000256" key="1">
    <source>
        <dbReference type="ARBA" id="ARBA00023125"/>
    </source>
</evidence>
<dbReference type="InterPro" id="IPR011010">
    <property type="entry name" value="DNA_brk_join_enz"/>
</dbReference>
<proteinExistence type="predicted"/>
<dbReference type="Proteomes" id="UP000034076">
    <property type="component" value="Unassembled WGS sequence"/>
</dbReference>
<comment type="caution">
    <text evidence="5">The sequence shown here is derived from an EMBL/GenBank/DDBJ whole genome shotgun (WGS) entry which is preliminary data.</text>
</comment>
<sequence>MKLTLEQLKTGISDYLEELRTKGLAKSTFHVYARNLLYMTDYFENEMKRQEISQSDIARFKFHVESRYKNATAVNIIGITNRLLRFMHYDSFCIKNIKKEHPDHLPDVLTREEYKKLLAVASREDSKLYYIIRTIAGTGINYSDLEFITVEAVTKGYAQACRNDKTWDIVISRNLQEVLLGYCAENGMSSGIIFYGKGNNKIIDRAYICRQLKILGNMVKISDNKLTMRALRLFFSYIYLQSENNIFELNELLGNKMYADKQILPSRSIAEKSRVLASLKL</sequence>
<keyword evidence="6" id="KW-1185">Reference proteome</keyword>